<proteinExistence type="predicted"/>
<organism evidence="1 2">
    <name type="scientific">Chelonoidis abingdonii</name>
    <name type="common">Abingdon island giant tortoise</name>
    <name type="synonym">Testudo abingdonii</name>
    <dbReference type="NCBI Taxonomy" id="106734"/>
    <lineage>
        <taxon>Eukaryota</taxon>
        <taxon>Metazoa</taxon>
        <taxon>Chordata</taxon>
        <taxon>Craniata</taxon>
        <taxon>Vertebrata</taxon>
        <taxon>Euteleostomi</taxon>
        <taxon>Archelosauria</taxon>
        <taxon>Testudinata</taxon>
        <taxon>Testudines</taxon>
        <taxon>Cryptodira</taxon>
        <taxon>Durocryptodira</taxon>
        <taxon>Testudinoidea</taxon>
        <taxon>Testudinidae</taxon>
        <taxon>Chelonoidis</taxon>
    </lineage>
</organism>
<accession>A0A8C0GP56</accession>
<sequence length="89" mass="10220">KIYHISGIPDRPNLWMRQAFDSIEFNAILKALAEQGINMQYISLLKEANTGCTIHITLSGWSENEPLRNKIHAIRCLTKSLNNGNRRRN</sequence>
<reference evidence="1" key="1">
    <citation type="submission" date="2025-08" db="UniProtKB">
        <authorList>
            <consortium name="Ensembl"/>
        </authorList>
    </citation>
    <scope>IDENTIFICATION</scope>
</reference>
<dbReference type="Proteomes" id="UP000694404">
    <property type="component" value="Unplaced"/>
</dbReference>
<name>A0A8C0GP56_CHEAB</name>
<evidence type="ECO:0000313" key="1">
    <source>
        <dbReference type="Ensembl" id="ENSCABP00000012131.1"/>
    </source>
</evidence>
<evidence type="ECO:0000313" key="2">
    <source>
        <dbReference type="Proteomes" id="UP000694404"/>
    </source>
</evidence>
<protein>
    <submittedName>
        <fullName evidence="1">Uncharacterized protein</fullName>
    </submittedName>
</protein>
<dbReference type="Ensembl" id="ENSCABT00000013303.1">
    <property type="protein sequence ID" value="ENSCABP00000012131.1"/>
    <property type="gene ID" value="ENSCABG00000009087.1"/>
</dbReference>
<reference evidence="1" key="2">
    <citation type="submission" date="2025-09" db="UniProtKB">
        <authorList>
            <consortium name="Ensembl"/>
        </authorList>
    </citation>
    <scope>IDENTIFICATION</scope>
</reference>
<keyword evidence="2" id="KW-1185">Reference proteome</keyword>
<dbReference type="AlphaFoldDB" id="A0A8C0GP56"/>